<dbReference type="Proteomes" id="UP000078454">
    <property type="component" value="Unassembled WGS sequence"/>
</dbReference>
<dbReference type="AlphaFoldDB" id="A0A198A4Q4"/>
<accession>A0A198A4Q4</accession>
<protein>
    <recommendedName>
        <fullName evidence="1">Xylose isomerase-like TIM barrel domain-containing protein</fullName>
    </recommendedName>
</protein>
<sequence length="279" mass="31707">MKLSFSTLPCEGWSVDLLIASCQKFGYNGIELKEDQLNAVSLATPEAELVQIAAKFREAGITITNIGSKIIFNGMQTNEERALTELKQIIGMASILGAKGVRIFLGSFLRLVEQRVQPKDEVQIIAYVQEACDYALAYGVEIWLETHNEYSTGAVLNQFLQRVDRTNCKVIYDIIHPYEFGEKPEDTIRLLGDRCAHVHMKDGVPFEDAKIHEWKYTPIGEGQLPLHAIVTLLLERGYDGYFSFEWEPKWRPELKELQLEVPSVLADYVVYMKQLAVCQ</sequence>
<dbReference type="Pfam" id="PF01261">
    <property type="entry name" value="AP_endonuc_2"/>
    <property type="match status" value="1"/>
</dbReference>
<evidence type="ECO:0000259" key="1">
    <source>
        <dbReference type="Pfam" id="PF01261"/>
    </source>
</evidence>
<dbReference type="Gene3D" id="3.20.20.150">
    <property type="entry name" value="Divalent-metal-dependent TIM barrel enzymes"/>
    <property type="match status" value="1"/>
</dbReference>
<dbReference type="STRING" id="1850517.A8708_05450"/>
<dbReference type="InterPro" id="IPR050312">
    <property type="entry name" value="IolE/XylAMocC-like"/>
</dbReference>
<dbReference type="PANTHER" id="PTHR12110">
    <property type="entry name" value="HYDROXYPYRUVATE ISOMERASE"/>
    <property type="match status" value="1"/>
</dbReference>
<proteinExistence type="predicted"/>
<reference evidence="2 3" key="1">
    <citation type="submission" date="2016-05" db="EMBL/GenBank/DDBJ databases">
        <title>Paenibacillus sp. 1ZS3-15 nov., isolated from the rhizosphere soil.</title>
        <authorList>
            <person name="Zhang X.X."/>
            <person name="Zhang J."/>
        </authorList>
    </citation>
    <scope>NUCLEOTIDE SEQUENCE [LARGE SCALE GENOMIC DNA]</scope>
    <source>
        <strain evidence="2 3">1ZS3-15</strain>
    </source>
</reference>
<organism evidence="2 3">
    <name type="scientific">Paenibacillus oryzisoli</name>
    <dbReference type="NCBI Taxonomy" id="1850517"/>
    <lineage>
        <taxon>Bacteria</taxon>
        <taxon>Bacillati</taxon>
        <taxon>Bacillota</taxon>
        <taxon>Bacilli</taxon>
        <taxon>Bacillales</taxon>
        <taxon>Paenibacillaceae</taxon>
        <taxon>Paenibacillus</taxon>
    </lineage>
</organism>
<comment type="caution">
    <text evidence="2">The sequence shown here is derived from an EMBL/GenBank/DDBJ whole genome shotgun (WGS) entry which is preliminary data.</text>
</comment>
<evidence type="ECO:0000313" key="3">
    <source>
        <dbReference type="Proteomes" id="UP000078454"/>
    </source>
</evidence>
<feature type="domain" description="Xylose isomerase-like TIM barrel" evidence="1">
    <location>
        <begin position="20"/>
        <end position="249"/>
    </location>
</feature>
<evidence type="ECO:0000313" key="2">
    <source>
        <dbReference type="EMBL" id="OAS16026.1"/>
    </source>
</evidence>
<dbReference type="RefSeq" id="WP_068667640.1">
    <property type="nucleotide sequence ID" value="NZ_LYPB01000077.1"/>
</dbReference>
<dbReference type="EMBL" id="LYPB01000077">
    <property type="protein sequence ID" value="OAS16026.1"/>
    <property type="molecule type" value="Genomic_DNA"/>
</dbReference>
<dbReference type="SUPFAM" id="SSF51658">
    <property type="entry name" value="Xylose isomerase-like"/>
    <property type="match status" value="1"/>
</dbReference>
<gene>
    <name evidence="2" type="ORF">A8708_05450</name>
</gene>
<name>A0A198A4Q4_9BACL</name>
<dbReference type="InterPro" id="IPR013022">
    <property type="entry name" value="Xyl_isomerase-like_TIM-brl"/>
</dbReference>
<dbReference type="InterPro" id="IPR036237">
    <property type="entry name" value="Xyl_isomerase-like_sf"/>
</dbReference>
<dbReference type="PANTHER" id="PTHR12110:SF41">
    <property type="entry name" value="INOSOSE DEHYDRATASE"/>
    <property type="match status" value="1"/>
</dbReference>
<keyword evidence="3" id="KW-1185">Reference proteome</keyword>